<sequence length="78" mass="8488">MKIAFFIYVLLYGIALALLAIGTFGWFGQEQDPLSGVFLIPLGLPWNLVADRIGLAGPISAIAAPAINAGILYWLWKR</sequence>
<dbReference type="AlphaFoldDB" id="A0A6I4SWS0"/>
<gene>
    <name evidence="2" type="ORF">GRI89_08295</name>
</gene>
<evidence type="ECO:0000256" key="1">
    <source>
        <dbReference type="SAM" id="Phobius"/>
    </source>
</evidence>
<evidence type="ECO:0000313" key="3">
    <source>
        <dbReference type="Proteomes" id="UP000433652"/>
    </source>
</evidence>
<accession>A0A6I4SWS0</accession>
<comment type="caution">
    <text evidence="2">The sequence shown here is derived from an EMBL/GenBank/DDBJ whole genome shotgun (WGS) entry which is preliminary data.</text>
</comment>
<keyword evidence="3" id="KW-1185">Reference proteome</keyword>
<name>A0A6I4SWS0_9SPHN</name>
<keyword evidence="1" id="KW-0472">Membrane</keyword>
<keyword evidence="1" id="KW-0812">Transmembrane</keyword>
<dbReference type="Proteomes" id="UP000433652">
    <property type="component" value="Unassembled WGS sequence"/>
</dbReference>
<keyword evidence="1" id="KW-1133">Transmembrane helix</keyword>
<dbReference type="RefSeq" id="WP_159794059.1">
    <property type="nucleotide sequence ID" value="NZ_WTYM01000036.1"/>
</dbReference>
<organism evidence="2 3">
    <name type="scientific">Croceibacterium salegens</name>
    <dbReference type="NCBI Taxonomy" id="1737568"/>
    <lineage>
        <taxon>Bacteria</taxon>
        <taxon>Pseudomonadati</taxon>
        <taxon>Pseudomonadota</taxon>
        <taxon>Alphaproteobacteria</taxon>
        <taxon>Sphingomonadales</taxon>
        <taxon>Erythrobacteraceae</taxon>
        <taxon>Croceibacterium</taxon>
    </lineage>
</organism>
<dbReference type="EMBL" id="WTYM01000036">
    <property type="protein sequence ID" value="MXO59540.1"/>
    <property type="molecule type" value="Genomic_DNA"/>
</dbReference>
<feature type="transmembrane region" description="Helical" evidence="1">
    <location>
        <begin position="5"/>
        <end position="27"/>
    </location>
</feature>
<evidence type="ECO:0000313" key="2">
    <source>
        <dbReference type="EMBL" id="MXO59540.1"/>
    </source>
</evidence>
<dbReference type="OrthoDB" id="7510603at2"/>
<feature type="transmembrane region" description="Helical" evidence="1">
    <location>
        <begin position="53"/>
        <end position="76"/>
    </location>
</feature>
<reference evidence="2 3" key="1">
    <citation type="submission" date="2019-12" db="EMBL/GenBank/DDBJ databases">
        <title>Genomic-based taxomic classification of the family Erythrobacteraceae.</title>
        <authorList>
            <person name="Xu L."/>
        </authorList>
    </citation>
    <scope>NUCLEOTIDE SEQUENCE [LARGE SCALE GENOMIC DNA]</scope>
    <source>
        <strain evidence="2 3">MCCC 1K01500</strain>
    </source>
</reference>
<protein>
    <submittedName>
        <fullName evidence="2">Uncharacterized protein</fullName>
    </submittedName>
</protein>
<proteinExistence type="predicted"/>